<feature type="chain" id="PRO_5034848090" evidence="1">
    <location>
        <begin position="29"/>
        <end position="262"/>
    </location>
</feature>
<dbReference type="EMBL" id="CP080507">
    <property type="protein sequence ID" value="QYM79330.1"/>
    <property type="molecule type" value="Genomic_DNA"/>
</dbReference>
<sequence length="262" mass="28028">MNKKIILTLTLLTTGALTLPGQTVSAVAAPSISATLTPAFVSQYMFRGQRLGGFSFEPNIEVDYGHLGVGIWSNFPLNAKVHGVSDPEVDPYVYYTIKANDTVSIVPGATLYTFPNADTGNGFYRTTFEPNIAVPFSLPGGVTLTPKAYYDVVLDGPTYEITAAYAVALKDIGSELDFTATYGDYVFKDAAKDASPAVKQVGTYWLVGAAMPFQVAKDAKLTIGFAYTKGENAYFKQVGIPKTGNPLAVGRGVVTVSYAYTF</sequence>
<name>A0A8F9XHH3_9BACT</name>
<protein>
    <submittedName>
        <fullName evidence="2">Transporter</fullName>
    </submittedName>
</protein>
<evidence type="ECO:0000256" key="1">
    <source>
        <dbReference type="SAM" id="SignalP"/>
    </source>
</evidence>
<gene>
    <name evidence="2" type="ORF">K0B96_01550</name>
</gene>
<proteinExistence type="predicted"/>
<feature type="signal peptide" evidence="1">
    <location>
        <begin position="1"/>
        <end position="28"/>
    </location>
</feature>
<dbReference type="Proteomes" id="UP000825051">
    <property type="component" value="Chromosome"/>
</dbReference>
<organism evidence="2 3">
    <name type="scientific">Horticoccus luteus</name>
    <dbReference type="NCBI Taxonomy" id="2862869"/>
    <lineage>
        <taxon>Bacteria</taxon>
        <taxon>Pseudomonadati</taxon>
        <taxon>Verrucomicrobiota</taxon>
        <taxon>Opitutia</taxon>
        <taxon>Opitutales</taxon>
        <taxon>Opitutaceae</taxon>
        <taxon>Horticoccus</taxon>
    </lineage>
</organism>
<keyword evidence="1" id="KW-0732">Signal</keyword>
<dbReference type="AlphaFoldDB" id="A0A8F9XHH3"/>
<keyword evidence="3" id="KW-1185">Reference proteome</keyword>
<evidence type="ECO:0000313" key="3">
    <source>
        <dbReference type="Proteomes" id="UP000825051"/>
    </source>
</evidence>
<dbReference type="KEGG" id="ole:K0B96_01550"/>
<reference evidence="2" key="1">
    <citation type="submission" date="2021-08" db="EMBL/GenBank/DDBJ databases">
        <title>Genome of a novel bacterium of the phylum Verrucomicrobia, Oleiharenicola sp. KSB-15.</title>
        <authorList>
            <person name="Chung J.-H."/>
            <person name="Ahn J.-H."/>
            <person name="Yoon Y."/>
            <person name="Kim D.-Y."/>
            <person name="An S.-H."/>
            <person name="Park I."/>
            <person name="Yeon J."/>
        </authorList>
    </citation>
    <scope>NUCLEOTIDE SEQUENCE</scope>
    <source>
        <strain evidence="2">KSB-15</strain>
    </source>
</reference>
<accession>A0A8F9XHH3</accession>
<dbReference type="RefSeq" id="WP_220163056.1">
    <property type="nucleotide sequence ID" value="NZ_CP080507.1"/>
</dbReference>
<evidence type="ECO:0000313" key="2">
    <source>
        <dbReference type="EMBL" id="QYM79330.1"/>
    </source>
</evidence>